<dbReference type="SUPFAM" id="SSF46785">
    <property type="entry name" value="Winged helix' DNA-binding domain"/>
    <property type="match status" value="1"/>
</dbReference>
<evidence type="ECO:0000259" key="4">
    <source>
        <dbReference type="PROSITE" id="PS50995"/>
    </source>
</evidence>
<dbReference type="SMART" id="SM00347">
    <property type="entry name" value="HTH_MARR"/>
    <property type="match status" value="1"/>
</dbReference>
<dbReference type="PANTHER" id="PTHR42756:SF1">
    <property type="entry name" value="TRANSCRIPTIONAL REPRESSOR OF EMRAB OPERON"/>
    <property type="match status" value="1"/>
</dbReference>
<dbReference type="PROSITE" id="PS50995">
    <property type="entry name" value="HTH_MARR_2"/>
    <property type="match status" value="1"/>
</dbReference>
<dbReference type="CDD" id="cd00090">
    <property type="entry name" value="HTH_ARSR"/>
    <property type="match status" value="1"/>
</dbReference>
<dbReference type="InterPro" id="IPR011991">
    <property type="entry name" value="ArsR-like_HTH"/>
</dbReference>
<protein>
    <submittedName>
        <fullName evidence="5">MarR family transcriptional regulator</fullName>
    </submittedName>
</protein>
<keyword evidence="1" id="KW-0805">Transcription regulation</keyword>
<dbReference type="AlphaFoldDB" id="A0AAU0N198"/>
<evidence type="ECO:0000313" key="6">
    <source>
        <dbReference type="Proteomes" id="UP001302477"/>
    </source>
</evidence>
<dbReference type="InterPro" id="IPR000835">
    <property type="entry name" value="HTH_MarR-typ"/>
</dbReference>
<dbReference type="InterPro" id="IPR023187">
    <property type="entry name" value="Tscrpt_reg_MarR-type_CS"/>
</dbReference>
<sequence>MNKTDTASQLGFELHTAARLLKRNFDRRAKSHGLTRARWQVLWILNKDQGMKQAALAERMDVAPITLTRQIDLLEAEGLVERRPDPQDRRCFRIFLTAAAAPVLDNLQGLAGETRTQALAGISADEQQQLMHLLSRVRENLSREETVE</sequence>
<dbReference type="KEGG" id="mpaf:R5R33_06655"/>
<keyword evidence="3" id="KW-0804">Transcription</keyword>
<dbReference type="PROSITE" id="PS01117">
    <property type="entry name" value="HTH_MARR_1"/>
    <property type="match status" value="1"/>
</dbReference>
<dbReference type="Pfam" id="PF01047">
    <property type="entry name" value="MarR"/>
    <property type="match status" value="1"/>
</dbReference>
<accession>A0AAU0N198</accession>
<gene>
    <name evidence="5" type="ORF">R5R33_06655</name>
</gene>
<dbReference type="Proteomes" id="UP001302477">
    <property type="component" value="Chromosome"/>
</dbReference>
<dbReference type="PANTHER" id="PTHR42756">
    <property type="entry name" value="TRANSCRIPTIONAL REGULATOR, MARR"/>
    <property type="match status" value="1"/>
</dbReference>
<dbReference type="InterPro" id="IPR036388">
    <property type="entry name" value="WH-like_DNA-bd_sf"/>
</dbReference>
<dbReference type="GO" id="GO:0003700">
    <property type="term" value="F:DNA-binding transcription factor activity"/>
    <property type="evidence" value="ECO:0007669"/>
    <property type="project" value="InterPro"/>
</dbReference>
<keyword evidence="2" id="KW-0238">DNA-binding</keyword>
<dbReference type="GO" id="GO:0003677">
    <property type="term" value="F:DNA binding"/>
    <property type="evidence" value="ECO:0007669"/>
    <property type="project" value="UniProtKB-KW"/>
</dbReference>
<keyword evidence="6" id="KW-1185">Reference proteome</keyword>
<dbReference type="RefSeq" id="WP_318955239.1">
    <property type="nucleotide sequence ID" value="NZ_CP137555.1"/>
</dbReference>
<dbReference type="EMBL" id="CP137555">
    <property type="protein sequence ID" value="WOX06804.1"/>
    <property type="molecule type" value="Genomic_DNA"/>
</dbReference>
<organism evidence="5 6">
    <name type="scientific">Microbulbifer pacificus</name>
    <dbReference type="NCBI Taxonomy" id="407164"/>
    <lineage>
        <taxon>Bacteria</taxon>
        <taxon>Pseudomonadati</taxon>
        <taxon>Pseudomonadota</taxon>
        <taxon>Gammaproteobacteria</taxon>
        <taxon>Cellvibrionales</taxon>
        <taxon>Microbulbiferaceae</taxon>
        <taxon>Microbulbifer</taxon>
    </lineage>
</organism>
<evidence type="ECO:0000256" key="3">
    <source>
        <dbReference type="ARBA" id="ARBA00023163"/>
    </source>
</evidence>
<dbReference type="Gene3D" id="1.10.10.10">
    <property type="entry name" value="Winged helix-like DNA-binding domain superfamily/Winged helix DNA-binding domain"/>
    <property type="match status" value="1"/>
</dbReference>
<proteinExistence type="predicted"/>
<evidence type="ECO:0000313" key="5">
    <source>
        <dbReference type="EMBL" id="WOX06804.1"/>
    </source>
</evidence>
<name>A0AAU0N198_9GAMM</name>
<reference evidence="5 6" key="1">
    <citation type="submission" date="2023-10" db="EMBL/GenBank/DDBJ databases">
        <title>Description of Microbulbifer bruguierae sp. nov., isolated from the sediments of mangrove plant Bruguiera sexangula and comparative genomic analyses of the genus Microbulbifer.</title>
        <authorList>
            <person name="Long M."/>
        </authorList>
    </citation>
    <scope>NUCLEOTIDE SEQUENCE [LARGE SCALE GENOMIC DNA]</scope>
    <source>
        <strain evidence="5 6">SPO729</strain>
    </source>
</reference>
<dbReference type="InterPro" id="IPR036390">
    <property type="entry name" value="WH_DNA-bd_sf"/>
</dbReference>
<evidence type="ECO:0000256" key="2">
    <source>
        <dbReference type="ARBA" id="ARBA00023125"/>
    </source>
</evidence>
<feature type="domain" description="HTH marR-type" evidence="4">
    <location>
        <begin position="7"/>
        <end position="139"/>
    </location>
</feature>
<dbReference type="PRINTS" id="PR00598">
    <property type="entry name" value="HTHMARR"/>
</dbReference>
<evidence type="ECO:0000256" key="1">
    <source>
        <dbReference type="ARBA" id="ARBA00023015"/>
    </source>
</evidence>